<dbReference type="EMBL" id="FUKI01000092">
    <property type="protein sequence ID" value="SJM91354.1"/>
    <property type="molecule type" value="Genomic_DNA"/>
</dbReference>
<evidence type="ECO:0000313" key="6">
    <source>
        <dbReference type="Proteomes" id="UP000195667"/>
    </source>
</evidence>
<keyword evidence="3" id="KW-0732">Signal</keyword>
<dbReference type="PANTHER" id="PTHR37423:SF2">
    <property type="entry name" value="MEMBRANE-BOUND LYTIC MUREIN TRANSGLYCOSYLASE C"/>
    <property type="match status" value="1"/>
</dbReference>
<dbReference type="PROSITE" id="PS00922">
    <property type="entry name" value="TRANSGLYCOSYLASE"/>
    <property type="match status" value="1"/>
</dbReference>
<dbReference type="OrthoDB" id="9815002at2"/>
<dbReference type="AlphaFoldDB" id="A0A1R4H534"/>
<dbReference type="GO" id="GO:0016020">
    <property type="term" value="C:membrane"/>
    <property type="evidence" value="ECO:0007669"/>
    <property type="project" value="InterPro"/>
</dbReference>
<feature type="signal peptide" evidence="3">
    <location>
        <begin position="1"/>
        <end position="25"/>
    </location>
</feature>
<dbReference type="Proteomes" id="UP000195667">
    <property type="component" value="Unassembled WGS sequence"/>
</dbReference>
<dbReference type="InterPro" id="IPR023346">
    <property type="entry name" value="Lysozyme-like_dom_sf"/>
</dbReference>
<dbReference type="SUPFAM" id="SSF53955">
    <property type="entry name" value="Lysozyme-like"/>
    <property type="match status" value="1"/>
</dbReference>
<dbReference type="InterPro" id="IPR000189">
    <property type="entry name" value="Transglyc_AS"/>
</dbReference>
<accession>A0A1R4H534</accession>
<protein>
    <submittedName>
        <fullName evidence="5">Putative Membrane-bound lytic murein transglycosylase D</fullName>
    </submittedName>
</protein>
<dbReference type="RefSeq" id="WP_087142913.1">
    <property type="nucleotide sequence ID" value="NZ_FUKI01000092.1"/>
</dbReference>
<reference evidence="6" key="1">
    <citation type="submission" date="2017-02" db="EMBL/GenBank/DDBJ databases">
        <authorList>
            <person name="Daims H."/>
        </authorList>
    </citation>
    <scope>NUCLEOTIDE SEQUENCE [LARGE SCALE GENOMIC DNA]</scope>
</reference>
<feature type="compositionally biased region" description="Polar residues" evidence="2">
    <location>
        <begin position="253"/>
        <end position="271"/>
    </location>
</feature>
<feature type="region of interest" description="Disordered" evidence="2">
    <location>
        <begin position="196"/>
        <end position="230"/>
    </location>
</feature>
<dbReference type="Pfam" id="PF01464">
    <property type="entry name" value="SLT"/>
    <property type="match status" value="1"/>
</dbReference>
<evidence type="ECO:0000313" key="5">
    <source>
        <dbReference type="EMBL" id="SJM91354.1"/>
    </source>
</evidence>
<dbReference type="GO" id="GO:0008933">
    <property type="term" value="F:peptidoglycan lytic transglycosylase activity"/>
    <property type="evidence" value="ECO:0007669"/>
    <property type="project" value="InterPro"/>
</dbReference>
<name>A0A1R4H534_9GAMM</name>
<feature type="domain" description="Transglycosylase SLT" evidence="4">
    <location>
        <begin position="342"/>
        <end position="435"/>
    </location>
</feature>
<organism evidence="5 6">
    <name type="scientific">Crenothrix polyspora</name>
    <dbReference type="NCBI Taxonomy" id="360316"/>
    <lineage>
        <taxon>Bacteria</taxon>
        <taxon>Pseudomonadati</taxon>
        <taxon>Pseudomonadota</taxon>
        <taxon>Gammaproteobacteria</taxon>
        <taxon>Methylococcales</taxon>
        <taxon>Crenotrichaceae</taxon>
        <taxon>Crenothrix</taxon>
    </lineage>
</organism>
<evidence type="ECO:0000259" key="4">
    <source>
        <dbReference type="Pfam" id="PF01464"/>
    </source>
</evidence>
<dbReference type="PANTHER" id="PTHR37423">
    <property type="entry name" value="SOLUBLE LYTIC MUREIN TRANSGLYCOSYLASE-RELATED"/>
    <property type="match status" value="1"/>
</dbReference>
<dbReference type="Gene3D" id="1.10.530.10">
    <property type="match status" value="1"/>
</dbReference>
<comment type="similarity">
    <text evidence="1">Belongs to the transglycosylase Slt family.</text>
</comment>
<dbReference type="CDD" id="cd16894">
    <property type="entry name" value="MltD-like"/>
    <property type="match status" value="1"/>
</dbReference>
<proteinExistence type="inferred from homology"/>
<feature type="chain" id="PRO_5012503778" evidence="3">
    <location>
        <begin position="26"/>
        <end position="617"/>
    </location>
</feature>
<evidence type="ECO:0000256" key="2">
    <source>
        <dbReference type="SAM" id="MobiDB-lite"/>
    </source>
</evidence>
<dbReference type="GO" id="GO:0000270">
    <property type="term" value="P:peptidoglycan metabolic process"/>
    <property type="evidence" value="ECO:0007669"/>
    <property type="project" value="InterPro"/>
</dbReference>
<evidence type="ECO:0000256" key="1">
    <source>
        <dbReference type="ARBA" id="ARBA00007734"/>
    </source>
</evidence>
<sequence>MRSLVLILNLVVSASLLSYSADMLAASKHKNSHKAHSKVRHQRGRGKVVVRDPGNIWDRIRHGMRIPKPLPPQSFTSVYRSPAPSAIDRPTSTQLAPEQISDEAKDNAALESKYTRLGVHHQLLSRNRLAEPSIVRAPLQNYTRYGRQRLNTSRSALGDTNAAIAQSLQNRHGHLLQPSANYLTPGSKARTRIRTQLAPPSESSPGRNPVISSEVIGRGDASGGESLGRQHAEISVHGNKPLTAPPKINTMPVPSSTQTVQDSVQPATPSSGMYVPKPSVIDRQRTREEELWHRQATIYGRFKKQVNGYAQRPDYLSRIAERSRPYIYHVVEELSQHDMPLDLALLPVIESAYQATALSPMSAAGIWQFIPGTGRDFNLVQNANYDSRLDVTASTRAAVRFLSGLRNHFGDWLLALAAYNCGQGTVDAAINANRAAGLGTDYWSLNLPAETMDYVPRLLAVAHIFANPHGFGVSLNPIRNEPYFVKLRLDKKDDIGFLTGKDLTTVAQMASLSYEHFCRLNPGFIQPKLTKDGPFTFLLPGANANQLRDQLNSIAKFLGKPTPLPKNAPVNMATSKQAEQLTLPSAISELVPTEPLKPAAISSPFISLHIDTGKTAP</sequence>
<dbReference type="InterPro" id="IPR008258">
    <property type="entry name" value="Transglycosylase_SLT_dom_1"/>
</dbReference>
<feature type="region of interest" description="Disordered" evidence="2">
    <location>
        <begin position="253"/>
        <end position="277"/>
    </location>
</feature>
<keyword evidence="6" id="KW-1185">Reference proteome</keyword>
<evidence type="ECO:0000256" key="3">
    <source>
        <dbReference type="SAM" id="SignalP"/>
    </source>
</evidence>
<gene>
    <name evidence="5" type="ORF">CRENPOLYSF1_190037</name>
</gene>